<evidence type="ECO:0000313" key="4">
    <source>
        <dbReference type="Proteomes" id="UP000322499"/>
    </source>
</evidence>
<feature type="transmembrane region" description="Helical" evidence="2">
    <location>
        <begin position="135"/>
        <end position="158"/>
    </location>
</feature>
<evidence type="ECO:0008006" key="5">
    <source>
        <dbReference type="Google" id="ProtNLM"/>
    </source>
</evidence>
<dbReference type="RefSeq" id="WP_166531095.1">
    <property type="nucleotide sequence ID" value="NZ_VNHW01000001.1"/>
</dbReference>
<feature type="region of interest" description="Disordered" evidence="1">
    <location>
        <begin position="278"/>
        <end position="299"/>
    </location>
</feature>
<reference evidence="3 4" key="1">
    <citation type="submission" date="2019-07" db="EMBL/GenBank/DDBJ databases">
        <title>Genomic Encyclopedia of Archaeal and Bacterial Type Strains, Phase II (KMG-II): from individual species to whole genera.</title>
        <authorList>
            <person name="Goeker M."/>
        </authorList>
    </citation>
    <scope>NUCLEOTIDE SEQUENCE [LARGE SCALE GENOMIC DNA]</scope>
    <source>
        <strain evidence="3 4">DSM 46842</strain>
    </source>
</reference>
<name>A0A5S5D4D9_9ACTN</name>
<gene>
    <name evidence="3" type="ORF">BD833_10112</name>
</gene>
<sequence length="339" mass="35902">MSSAVAALCIVLGAAVVVLVAWDVVSTTLTLGEGAGPLTRRVLSSGWRQLMRLHRGRADGRASLLTAGGPVLMVTTVVLWVGAFWTGWSLVFVGSGSVVEFSSGRSASVADVFYYAGFAVSSLGVGDFVSTVPGWRVATAVASFSGLALLTLSITYLFSVMSAVVTRRALATQLHALGGSAQDLLLGSWDGDRFDPVLTQQLLALPGQLATVAEQHLAYPVLHFFRSRRAEAEAPLAIARLDDAALLLRFAVAEHVRPPGPAVDQVRRVVDRYLATATAGHDGPAEEEEPPPPPEVGRLAAAGMPLADAGSWRCAVEEAAPRRVRLRRLVEDAGWDWEA</sequence>
<dbReference type="AlphaFoldDB" id="A0A5S5D4D9"/>
<proteinExistence type="predicted"/>
<comment type="caution">
    <text evidence="3">The sequence shown here is derived from an EMBL/GenBank/DDBJ whole genome shotgun (WGS) entry which is preliminary data.</text>
</comment>
<dbReference type="EMBL" id="VNHW01000001">
    <property type="protein sequence ID" value="TYP90294.1"/>
    <property type="molecule type" value="Genomic_DNA"/>
</dbReference>
<feature type="transmembrane region" description="Helical" evidence="2">
    <location>
        <begin position="71"/>
        <end position="91"/>
    </location>
</feature>
<dbReference type="Gene3D" id="1.10.287.70">
    <property type="match status" value="1"/>
</dbReference>
<accession>A0A5S5D4D9</accession>
<feature type="transmembrane region" description="Helical" evidence="2">
    <location>
        <begin position="112"/>
        <end position="129"/>
    </location>
</feature>
<keyword evidence="2" id="KW-0472">Membrane</keyword>
<keyword evidence="2" id="KW-0812">Transmembrane</keyword>
<organism evidence="3 4">
    <name type="scientific">Blastococcus xanthinilyticus</name>
    <dbReference type="NCBI Taxonomy" id="1564164"/>
    <lineage>
        <taxon>Bacteria</taxon>
        <taxon>Bacillati</taxon>
        <taxon>Actinomycetota</taxon>
        <taxon>Actinomycetes</taxon>
        <taxon>Geodermatophilales</taxon>
        <taxon>Geodermatophilaceae</taxon>
        <taxon>Blastococcus</taxon>
    </lineage>
</organism>
<protein>
    <recommendedName>
        <fullName evidence="5">Ion channel</fullName>
    </recommendedName>
</protein>
<evidence type="ECO:0000256" key="1">
    <source>
        <dbReference type="SAM" id="MobiDB-lite"/>
    </source>
</evidence>
<keyword evidence="2" id="KW-1133">Transmembrane helix</keyword>
<evidence type="ECO:0000313" key="3">
    <source>
        <dbReference type="EMBL" id="TYP90294.1"/>
    </source>
</evidence>
<dbReference type="Proteomes" id="UP000322499">
    <property type="component" value="Unassembled WGS sequence"/>
</dbReference>
<keyword evidence="4" id="KW-1185">Reference proteome</keyword>
<evidence type="ECO:0000256" key="2">
    <source>
        <dbReference type="SAM" id="Phobius"/>
    </source>
</evidence>
<dbReference type="SUPFAM" id="SSF81324">
    <property type="entry name" value="Voltage-gated potassium channels"/>
    <property type="match status" value="1"/>
</dbReference>